<name>A0A923MXK1_9FLAO</name>
<sequence length="261" mass="28832">MKIFKTYFGILFLSLTVISCTNDINVSEAQLIKQIVETATDGSSITTSINYNSNKITSIDNTVKSSTFSYTGLLVTKIVELDKVTNHTTTLVLTYVDNDLVKITSSDNYVVNYVHNTDGTVSYEKWVKDASNIDVKVNHGVLYYAAANLIKEVTILDNTAANSVSTKTTTYGYDAKNNGLRNAAGFSVLLNYGNLVSKNNTISKTEIAEVKNTETDQITSSLNQSQNDYKYDAGGYPTEIVGEKTFFNEAHSNHAKTLFYY</sequence>
<dbReference type="AlphaFoldDB" id="A0A923MXK1"/>
<dbReference type="EMBL" id="JACRUL010000001">
    <property type="protein sequence ID" value="MBC5842955.1"/>
    <property type="molecule type" value="Genomic_DNA"/>
</dbReference>
<dbReference type="Proteomes" id="UP000641454">
    <property type="component" value="Unassembled WGS sequence"/>
</dbReference>
<accession>A0A923MXK1</accession>
<dbReference type="RefSeq" id="WP_187016653.1">
    <property type="nucleotide sequence ID" value="NZ_JACRUK010000001.1"/>
</dbReference>
<evidence type="ECO:0000313" key="2">
    <source>
        <dbReference type="Proteomes" id="UP000641454"/>
    </source>
</evidence>
<comment type="caution">
    <text evidence="1">The sequence shown here is derived from an EMBL/GenBank/DDBJ whole genome shotgun (WGS) entry which is preliminary data.</text>
</comment>
<proteinExistence type="predicted"/>
<evidence type="ECO:0008006" key="3">
    <source>
        <dbReference type="Google" id="ProtNLM"/>
    </source>
</evidence>
<protein>
    <recommendedName>
        <fullName evidence="3">DUF4595 domain-containing protein</fullName>
    </recommendedName>
</protein>
<gene>
    <name evidence="1" type="ORF">H8R25_00670</name>
</gene>
<organism evidence="1 2">
    <name type="scientific">Flavobacterium muglaense</name>
    <dbReference type="NCBI Taxonomy" id="2764716"/>
    <lineage>
        <taxon>Bacteria</taxon>
        <taxon>Pseudomonadati</taxon>
        <taxon>Bacteroidota</taxon>
        <taxon>Flavobacteriia</taxon>
        <taxon>Flavobacteriales</taxon>
        <taxon>Flavobacteriaceae</taxon>
        <taxon>Flavobacterium</taxon>
    </lineage>
</organism>
<evidence type="ECO:0000313" key="1">
    <source>
        <dbReference type="EMBL" id="MBC5842955.1"/>
    </source>
</evidence>
<keyword evidence="2" id="KW-1185">Reference proteome</keyword>
<reference evidence="1 2" key="1">
    <citation type="submission" date="2020-08" db="EMBL/GenBank/DDBJ databases">
        <title>Description of novel Flavobacterium F-392 isolate.</title>
        <authorList>
            <person name="Saticioglu I.B."/>
            <person name="Duman M."/>
            <person name="Altun S."/>
        </authorList>
    </citation>
    <scope>NUCLEOTIDE SEQUENCE [LARGE SCALE GENOMIC DNA]</scope>
    <source>
        <strain evidence="1 2">F-392</strain>
    </source>
</reference>
<dbReference type="PROSITE" id="PS51257">
    <property type="entry name" value="PROKAR_LIPOPROTEIN"/>
    <property type="match status" value="1"/>
</dbReference>